<keyword evidence="3" id="KW-1185">Reference proteome</keyword>
<keyword evidence="1" id="KW-0732">Signal</keyword>
<reference evidence="2" key="1">
    <citation type="submission" date="2020-09" db="EMBL/GenBank/DDBJ databases">
        <title>Pelobacter alkaliphilus sp. nov., a novel anaerobic arsenate-reducing bacterium from terrestrial mud volcano.</title>
        <authorList>
            <person name="Khomyakova M.A."/>
            <person name="Merkel A.Y."/>
            <person name="Slobodkin A.I."/>
        </authorList>
    </citation>
    <scope>NUCLEOTIDE SEQUENCE</scope>
    <source>
        <strain evidence="2">M08fum</strain>
    </source>
</reference>
<evidence type="ECO:0008006" key="4">
    <source>
        <dbReference type="Google" id="ProtNLM"/>
    </source>
</evidence>
<gene>
    <name evidence="2" type="ORF">ICT70_08875</name>
</gene>
<proteinExistence type="predicted"/>
<dbReference type="PROSITE" id="PS51257">
    <property type="entry name" value="PROKAR_LIPOPROTEIN"/>
    <property type="match status" value="1"/>
</dbReference>
<dbReference type="RefSeq" id="WP_191155694.1">
    <property type="nucleotide sequence ID" value="NZ_JACWUN010000009.1"/>
</dbReference>
<dbReference type="EMBL" id="JACWUN010000009">
    <property type="protein sequence ID" value="MBD1400781.1"/>
    <property type="molecule type" value="Genomic_DNA"/>
</dbReference>
<accession>A0A8J6QQ08</accession>
<feature type="chain" id="PRO_5035155311" description="DUF4019 domain-containing protein" evidence="1">
    <location>
        <begin position="21"/>
        <end position="141"/>
    </location>
</feature>
<dbReference type="Proteomes" id="UP000632828">
    <property type="component" value="Unassembled WGS sequence"/>
</dbReference>
<evidence type="ECO:0000256" key="1">
    <source>
        <dbReference type="SAM" id="SignalP"/>
    </source>
</evidence>
<evidence type="ECO:0000313" key="2">
    <source>
        <dbReference type="EMBL" id="MBD1400781.1"/>
    </source>
</evidence>
<protein>
    <recommendedName>
        <fullName evidence="4">DUF4019 domain-containing protein</fullName>
    </recommendedName>
</protein>
<dbReference type="AlphaFoldDB" id="A0A8J6QQ08"/>
<name>A0A8J6QQ08_9BACT</name>
<comment type="caution">
    <text evidence="2">The sequence shown here is derived from an EMBL/GenBank/DDBJ whole genome shotgun (WGS) entry which is preliminary data.</text>
</comment>
<sequence>MRRFSLLLFASVCLLLSGCAALTGGETANLPQIAERFTESMRWKDWYGAAKFVETEQRSAFLEQFREDPDLFVVDSQIQNIQPGARDGAAEVVYLLDYYRLPSSRIERWTWVQQWQKQPGRFATEAVWLISNPPPLLPWNR</sequence>
<organism evidence="2 3">
    <name type="scientific">Pelovirga terrestris</name>
    <dbReference type="NCBI Taxonomy" id="2771352"/>
    <lineage>
        <taxon>Bacteria</taxon>
        <taxon>Pseudomonadati</taxon>
        <taxon>Thermodesulfobacteriota</taxon>
        <taxon>Desulfuromonadia</taxon>
        <taxon>Geobacterales</taxon>
        <taxon>Geobacteraceae</taxon>
        <taxon>Pelovirga</taxon>
    </lineage>
</organism>
<evidence type="ECO:0000313" key="3">
    <source>
        <dbReference type="Proteomes" id="UP000632828"/>
    </source>
</evidence>
<feature type="signal peptide" evidence="1">
    <location>
        <begin position="1"/>
        <end position="20"/>
    </location>
</feature>